<accession>A0ABS5SCD3</accession>
<dbReference type="CDD" id="cd11301">
    <property type="entry name" value="Fut1_Fut2_like"/>
    <property type="match status" value="1"/>
</dbReference>
<evidence type="ECO:0000313" key="4">
    <source>
        <dbReference type="Proteomes" id="UP000756860"/>
    </source>
</evidence>
<evidence type="ECO:0000256" key="2">
    <source>
        <dbReference type="ARBA" id="ARBA00022679"/>
    </source>
</evidence>
<dbReference type="Pfam" id="PF01531">
    <property type="entry name" value="Glyco_transf_11"/>
    <property type="match status" value="1"/>
</dbReference>
<keyword evidence="4" id="KW-1185">Reference proteome</keyword>
<keyword evidence="1" id="KW-0328">Glycosyltransferase</keyword>
<dbReference type="PANTHER" id="PTHR11927:SF9">
    <property type="entry name" value="L-FUCOSYLTRANSFERASE"/>
    <property type="match status" value="1"/>
</dbReference>
<dbReference type="InterPro" id="IPR002516">
    <property type="entry name" value="Glyco_trans_11"/>
</dbReference>
<organism evidence="3 4">
    <name type="scientific">Geomobilimonas luticola</name>
    <dbReference type="NCBI Taxonomy" id="1114878"/>
    <lineage>
        <taxon>Bacteria</taxon>
        <taxon>Pseudomonadati</taxon>
        <taxon>Thermodesulfobacteriota</taxon>
        <taxon>Desulfuromonadia</taxon>
        <taxon>Geobacterales</taxon>
        <taxon>Geobacteraceae</taxon>
        <taxon>Geomobilimonas</taxon>
    </lineage>
</organism>
<protein>
    <submittedName>
        <fullName evidence="3">Alpha-1,2-fucosyltransferase</fullName>
    </submittedName>
</protein>
<sequence>MAVWSWQPRNENAEEMIVVCLKGGLGNQMFQYAAARRLAHQHSTELKIDLSFLESCQSGFTHRSYELCHFSISAAIASPREVAEITGRGNTWRETMLVRFRHATGLATLYRNIYREPHFHFDPTVLGLPDNIYLTGYWQSERYFKDIEETIRNEFTVRHPLTGKNQELAAMIQSTNSVALHVRRGDFVSDPLTMETHGFCEPHYYQRCVGEIVARVAEPNFIVFSDDPVWTRANIHIPFPLTVIDHNLPDKGVEDLRLMSLCKHNIISNSSFSWWGAWLNANKGKIVLSPAEWLKDKRHDTADIIPDGWLKI</sequence>
<reference evidence="3 4" key="1">
    <citation type="submission" date="2021-05" db="EMBL/GenBank/DDBJ databases">
        <title>The draft genome of Geobacter luticola JCM 17780.</title>
        <authorList>
            <person name="Xu Z."/>
            <person name="Masuda Y."/>
            <person name="Itoh H."/>
            <person name="Senoo K."/>
        </authorList>
    </citation>
    <scope>NUCLEOTIDE SEQUENCE [LARGE SCALE GENOMIC DNA]</scope>
    <source>
        <strain evidence="3 4">JCM 17780</strain>
    </source>
</reference>
<proteinExistence type="predicted"/>
<dbReference type="Proteomes" id="UP000756860">
    <property type="component" value="Unassembled WGS sequence"/>
</dbReference>
<dbReference type="RefSeq" id="WP_214175013.1">
    <property type="nucleotide sequence ID" value="NZ_JAHCVK010000002.1"/>
</dbReference>
<comment type="caution">
    <text evidence="3">The sequence shown here is derived from an EMBL/GenBank/DDBJ whole genome shotgun (WGS) entry which is preliminary data.</text>
</comment>
<name>A0ABS5SCD3_9BACT</name>
<dbReference type="EMBL" id="JAHCVK010000002">
    <property type="protein sequence ID" value="MBT0653028.1"/>
    <property type="molecule type" value="Genomic_DNA"/>
</dbReference>
<keyword evidence="2" id="KW-0808">Transferase</keyword>
<dbReference type="PANTHER" id="PTHR11927">
    <property type="entry name" value="GALACTOSIDE 2-L-FUCOSYLTRANSFERASE"/>
    <property type="match status" value="1"/>
</dbReference>
<evidence type="ECO:0000256" key="1">
    <source>
        <dbReference type="ARBA" id="ARBA00022676"/>
    </source>
</evidence>
<gene>
    <name evidence="3" type="ORF">KI810_08165</name>
</gene>
<evidence type="ECO:0000313" key="3">
    <source>
        <dbReference type="EMBL" id="MBT0653028.1"/>
    </source>
</evidence>